<evidence type="ECO:0000256" key="13">
    <source>
        <dbReference type="ARBA" id="ARBA00055998"/>
    </source>
</evidence>
<dbReference type="GO" id="GO:0043032">
    <property type="term" value="P:positive regulation of macrophage activation"/>
    <property type="evidence" value="ECO:0007669"/>
    <property type="project" value="Ensembl"/>
</dbReference>
<evidence type="ECO:0000256" key="9">
    <source>
        <dbReference type="ARBA" id="ARBA00023015"/>
    </source>
</evidence>
<dbReference type="InterPro" id="IPR022008">
    <property type="entry name" value="EABR"/>
</dbReference>
<evidence type="ECO:0000256" key="16">
    <source>
        <dbReference type="ARBA" id="ARBA00079469"/>
    </source>
</evidence>
<keyword evidence="21" id="KW-1185">Reference proteome</keyword>
<dbReference type="Gene3D" id="1.20.5.990">
    <property type="entry name" value="Nemo cc2-lz domain - 1d5 darpin complex"/>
    <property type="match status" value="1"/>
</dbReference>
<dbReference type="GO" id="GO:0043124">
    <property type="term" value="P:negative regulation of canonical NF-kappaB signal transduction"/>
    <property type="evidence" value="ECO:0007669"/>
    <property type="project" value="Ensembl"/>
</dbReference>
<evidence type="ECO:0000313" key="21">
    <source>
        <dbReference type="Proteomes" id="UP000694544"/>
    </source>
</evidence>
<evidence type="ECO:0000256" key="1">
    <source>
        <dbReference type="ARBA" id="ARBA00004496"/>
    </source>
</evidence>
<keyword evidence="5" id="KW-0479">Metal-binding</keyword>
<feature type="domain" description="NF-kappa-B essential modulator NEMO CC2-LZ" evidence="19">
    <location>
        <begin position="282"/>
        <end position="363"/>
    </location>
</feature>
<keyword evidence="4" id="KW-0053">Apoptosis</keyword>
<dbReference type="Ensembl" id="ENSMMST00000023347.1">
    <property type="protein sequence ID" value="ENSMMSP00000021156.1"/>
    <property type="gene ID" value="ENSMMSG00000015869.1"/>
</dbReference>
<dbReference type="GO" id="GO:0034134">
    <property type="term" value="P:toll-like receptor 2 signaling pathway"/>
    <property type="evidence" value="ECO:0007669"/>
    <property type="project" value="Ensembl"/>
</dbReference>
<dbReference type="GO" id="GO:0031593">
    <property type="term" value="F:polyubiquitin modification-dependent protein binding"/>
    <property type="evidence" value="ECO:0007669"/>
    <property type="project" value="Ensembl"/>
</dbReference>
<evidence type="ECO:0000256" key="17">
    <source>
        <dbReference type="SAM" id="Coils"/>
    </source>
</evidence>
<dbReference type="GO" id="GO:0034138">
    <property type="term" value="P:toll-like receptor 3 signaling pathway"/>
    <property type="evidence" value="ECO:0007669"/>
    <property type="project" value="Ensembl"/>
</dbReference>
<keyword evidence="6" id="KW-0863">Zinc-finger</keyword>
<dbReference type="GO" id="GO:0043123">
    <property type="term" value="P:positive regulation of canonical NF-kappaB signal transduction"/>
    <property type="evidence" value="ECO:0007669"/>
    <property type="project" value="Ensembl"/>
</dbReference>
<evidence type="ECO:0000256" key="14">
    <source>
        <dbReference type="ARBA" id="ARBA00063508"/>
    </source>
</evidence>
<keyword evidence="9" id="KW-0805">Transcription regulation</keyword>
<keyword evidence="3" id="KW-0597">Phosphoprotein</keyword>
<dbReference type="GO" id="GO:0005654">
    <property type="term" value="C:nucleoplasm"/>
    <property type="evidence" value="ECO:0007669"/>
    <property type="project" value="Ensembl"/>
</dbReference>
<sequence>MSSGDAESGGREGAPRAAAALCGLYHEAGQRLRRLQDQLAARDALIARLRARLAALEGDTAPSLVDALLEQVARFREQLRQRDGGAAEAALRQEIERLSEQLEEKEREAQQLLSQPGLEREKEVALLRRSVAEKERAQAASHVLCRSLADETHQLRRTLAATAHMCQHLAKCLDERQGAQGAVGEQSPEPECADGDASVHAVVEKLREENRVLRQKVTHAGRSRPPLRTGLVFRAGSRALSGPQVEDLNARWQRYDASRDEYVRGLHAQLKGLQVAPEPELMRREVSRLNAQLEEKMGDCAEAQRELAAARSARDAALERVQMLEQQILAYKDDFTSERADRERAQSRIHELEEQVASLQRQASWRQVRPGSPPARCSFTHFEPSCGCQDLGSVPGTAAVPSAWKPPGGTCVCVCVCVCVEGGVCRPVLASRPNWELLHAAPPCCVVGVAHTWASSLVGTGGRFGPLSCPRHVLVRASAPGRVKVRVLHGDGRGCRRWSRDQPRERTPAFS</sequence>
<dbReference type="AlphaFoldDB" id="A0A8C6DW98"/>
<keyword evidence="10 17" id="KW-0175">Coiled coil</keyword>
<organism evidence="20 21">
    <name type="scientific">Moschus moschiferus</name>
    <name type="common">Siberian musk deer</name>
    <name type="synonym">Moschus sibiricus</name>
    <dbReference type="NCBI Taxonomy" id="68415"/>
    <lineage>
        <taxon>Eukaryota</taxon>
        <taxon>Metazoa</taxon>
        <taxon>Chordata</taxon>
        <taxon>Craniata</taxon>
        <taxon>Vertebrata</taxon>
        <taxon>Euteleostomi</taxon>
        <taxon>Mammalia</taxon>
        <taxon>Eutheria</taxon>
        <taxon>Laurasiatheria</taxon>
        <taxon>Artiodactyla</taxon>
        <taxon>Ruminantia</taxon>
        <taxon>Pecora</taxon>
        <taxon>Moschidae</taxon>
        <taxon>Moschus</taxon>
    </lineage>
</organism>
<dbReference type="GO" id="GO:0050871">
    <property type="term" value="P:positive regulation of B cell activation"/>
    <property type="evidence" value="ECO:0007669"/>
    <property type="project" value="Ensembl"/>
</dbReference>
<dbReference type="GO" id="GO:0006915">
    <property type="term" value="P:apoptotic process"/>
    <property type="evidence" value="ECO:0007669"/>
    <property type="project" value="UniProtKB-KW"/>
</dbReference>
<evidence type="ECO:0000256" key="6">
    <source>
        <dbReference type="ARBA" id="ARBA00022771"/>
    </source>
</evidence>
<dbReference type="GO" id="GO:0006954">
    <property type="term" value="P:inflammatory response"/>
    <property type="evidence" value="ECO:0007669"/>
    <property type="project" value="UniProtKB-KW"/>
</dbReference>
<evidence type="ECO:0000259" key="19">
    <source>
        <dbReference type="Pfam" id="PF16516"/>
    </source>
</evidence>
<dbReference type="FunFam" id="1.20.5.990:FF:000005">
    <property type="entry name" value="TNFAIP3 interacting protein 2"/>
    <property type="match status" value="1"/>
</dbReference>
<keyword evidence="2" id="KW-0963">Cytoplasm</keyword>
<dbReference type="GO" id="GO:0050821">
    <property type="term" value="P:protein stabilization"/>
    <property type="evidence" value="ECO:0007669"/>
    <property type="project" value="Ensembl"/>
</dbReference>
<dbReference type="GO" id="GO:0023035">
    <property type="term" value="P:CD40 signaling pathway"/>
    <property type="evidence" value="ECO:0007669"/>
    <property type="project" value="Ensembl"/>
</dbReference>
<evidence type="ECO:0000256" key="7">
    <source>
        <dbReference type="ARBA" id="ARBA00022833"/>
    </source>
</evidence>
<evidence type="ECO:0000256" key="4">
    <source>
        <dbReference type="ARBA" id="ARBA00022703"/>
    </source>
</evidence>
<keyword evidence="12" id="KW-0395">Inflammatory response</keyword>
<dbReference type="Proteomes" id="UP000694544">
    <property type="component" value="Unplaced"/>
</dbReference>
<dbReference type="GO" id="GO:0005829">
    <property type="term" value="C:cytosol"/>
    <property type="evidence" value="ECO:0007669"/>
    <property type="project" value="Ensembl"/>
</dbReference>
<dbReference type="PANTHER" id="PTHR31882">
    <property type="entry name" value="TNFAIP3-INTERACTING PROTEIN COILED COIL FAMILY MEMBER"/>
    <property type="match status" value="1"/>
</dbReference>
<keyword evidence="8" id="KW-0832">Ubl conjugation</keyword>
<comment type="subcellular location">
    <subcellularLocation>
        <location evidence="1">Cytoplasm</location>
    </subcellularLocation>
</comment>
<dbReference type="GO" id="GO:0070498">
    <property type="term" value="P:interleukin-1-mediated signaling pathway"/>
    <property type="evidence" value="ECO:0007669"/>
    <property type="project" value="Ensembl"/>
</dbReference>
<comment type="function">
    <text evidence="13">Inhibits NF-kappa-B activation by blocking the interaction of RIPK1 with its downstream effector NEMO/IKBKG. Forms a ternary complex with NFKB1 and MAP3K8 but appears to function upstream of MAP3K8 in the TLR4 signaling pathway that regulates MAP3K8 activation. Involved in activation of the MEK/ERK signaling pathway during innate immune response; this function seems to be stimulus- and cell type specific. Required for stability of MAP3K8. Involved in regulation of apoptosis in endothelial cells; promotes TEK agonist-stimulated endothelial survival. May act as transcriptional coactivator when translocated to the nucleus. Enhances CHUK-mediated NF-kappa-B activation involving NF-kappa-B p50-p65 and p50-c-Rel complexes.</text>
</comment>
<comment type="subunit">
    <text evidence="14">Interacts with STK11/LKB1, TNFAIP3, IKBKG, NFKB1, MAP3K8, TEK, RIPK1, CHUK, IKBKB and SMARCD1. Interacts with polyubiquitin.</text>
</comment>
<evidence type="ECO:0000256" key="12">
    <source>
        <dbReference type="ARBA" id="ARBA00023198"/>
    </source>
</evidence>
<evidence type="ECO:0000256" key="3">
    <source>
        <dbReference type="ARBA" id="ARBA00022553"/>
    </source>
</evidence>
<dbReference type="Pfam" id="PF12180">
    <property type="entry name" value="EABR"/>
    <property type="match status" value="1"/>
</dbReference>
<keyword evidence="7" id="KW-0862">Zinc</keyword>
<evidence type="ECO:0000256" key="10">
    <source>
        <dbReference type="ARBA" id="ARBA00023054"/>
    </source>
</evidence>
<dbReference type="GO" id="GO:2000352">
    <property type="term" value="P:negative regulation of endothelial cell apoptotic process"/>
    <property type="evidence" value="ECO:0007669"/>
    <property type="project" value="Ensembl"/>
</dbReference>
<dbReference type="PANTHER" id="PTHR31882:SF6">
    <property type="entry name" value="TNFAIP3-INTERACTING PROTEIN 2"/>
    <property type="match status" value="1"/>
</dbReference>
<proteinExistence type="predicted"/>
<evidence type="ECO:0000259" key="18">
    <source>
        <dbReference type="Pfam" id="PF12180"/>
    </source>
</evidence>
<feature type="coiled-coil region" evidence="17">
    <location>
        <begin position="286"/>
        <end position="362"/>
    </location>
</feature>
<evidence type="ECO:0000313" key="20">
    <source>
        <dbReference type="Ensembl" id="ENSMMSP00000021156.1"/>
    </source>
</evidence>
<dbReference type="GeneTree" id="ENSGT00510000046908"/>
<dbReference type="GO" id="GO:0034162">
    <property type="term" value="P:toll-like receptor 9 signaling pathway"/>
    <property type="evidence" value="ECO:0007669"/>
    <property type="project" value="Ensembl"/>
</dbReference>
<dbReference type="InterPro" id="IPR032419">
    <property type="entry name" value="CC2-LZ_dom"/>
</dbReference>
<dbReference type="GO" id="GO:0019901">
    <property type="term" value="F:protein kinase binding"/>
    <property type="evidence" value="ECO:0007669"/>
    <property type="project" value="Ensembl"/>
</dbReference>
<evidence type="ECO:0000256" key="11">
    <source>
        <dbReference type="ARBA" id="ARBA00023163"/>
    </source>
</evidence>
<name>A0A8C6DW98_MOSMO</name>
<dbReference type="GO" id="GO:0045944">
    <property type="term" value="P:positive regulation of transcription by RNA polymerase II"/>
    <property type="evidence" value="ECO:0007669"/>
    <property type="project" value="Ensembl"/>
</dbReference>
<evidence type="ECO:0000256" key="15">
    <source>
        <dbReference type="ARBA" id="ARBA00073020"/>
    </source>
</evidence>
<evidence type="ECO:0000256" key="5">
    <source>
        <dbReference type="ARBA" id="ARBA00022723"/>
    </source>
</evidence>
<evidence type="ECO:0000256" key="2">
    <source>
        <dbReference type="ARBA" id="ARBA00022490"/>
    </source>
</evidence>
<dbReference type="Pfam" id="PF16516">
    <property type="entry name" value="CC2-LZ"/>
    <property type="match status" value="1"/>
</dbReference>
<accession>A0A8C6DW98</accession>
<protein>
    <recommendedName>
        <fullName evidence="15">TNFAIP3-interacting protein 2</fullName>
    </recommendedName>
    <alternativeName>
        <fullName evidence="16">A20-binding inhibitor of NF-kappa-B activation 2</fullName>
    </alternativeName>
</protein>
<evidence type="ECO:0000256" key="8">
    <source>
        <dbReference type="ARBA" id="ARBA00022843"/>
    </source>
</evidence>
<feature type="domain" description="TSG101 and ALIX binding" evidence="18">
    <location>
        <begin position="245"/>
        <end position="271"/>
    </location>
</feature>
<dbReference type="GO" id="GO:0071222">
    <property type="term" value="P:cellular response to lipopolysaccharide"/>
    <property type="evidence" value="ECO:0007669"/>
    <property type="project" value="Ensembl"/>
</dbReference>
<feature type="coiled-coil region" evidence="17">
    <location>
        <begin position="88"/>
        <end position="115"/>
    </location>
</feature>
<gene>
    <name evidence="20" type="primary">TNIP2</name>
</gene>
<reference evidence="20" key="1">
    <citation type="submission" date="2025-08" db="UniProtKB">
        <authorList>
            <consortium name="Ensembl"/>
        </authorList>
    </citation>
    <scope>IDENTIFICATION</scope>
</reference>
<dbReference type="GO" id="GO:0008270">
    <property type="term" value="F:zinc ion binding"/>
    <property type="evidence" value="ECO:0007669"/>
    <property type="project" value="UniProtKB-KW"/>
</dbReference>
<keyword evidence="11" id="KW-0804">Transcription</keyword>
<reference evidence="20" key="2">
    <citation type="submission" date="2025-09" db="UniProtKB">
        <authorList>
            <consortium name="Ensembl"/>
        </authorList>
    </citation>
    <scope>IDENTIFICATION</scope>
</reference>